<evidence type="ECO:0000313" key="4">
    <source>
        <dbReference type="Proteomes" id="UP000265515"/>
    </source>
</evidence>
<feature type="compositionally biased region" description="Gly residues" evidence="1">
    <location>
        <begin position="1820"/>
        <end position="1831"/>
    </location>
</feature>
<feature type="region of interest" description="Disordered" evidence="1">
    <location>
        <begin position="801"/>
        <end position="830"/>
    </location>
</feature>
<feature type="compositionally biased region" description="Polar residues" evidence="1">
    <location>
        <begin position="1916"/>
        <end position="1934"/>
    </location>
</feature>
<keyword evidence="4" id="KW-1185">Reference proteome</keyword>
<comment type="caution">
    <text evidence="3">The sequence shown here is derived from an EMBL/GenBank/DDBJ whole genome shotgun (WGS) entry which is preliminary data.</text>
</comment>
<dbReference type="Gramene" id="GBG77674">
    <property type="protein sequence ID" value="GBG77674"/>
    <property type="gene ID" value="CBR_g24120"/>
</dbReference>
<dbReference type="Proteomes" id="UP000265515">
    <property type="component" value="Unassembled WGS sequence"/>
</dbReference>
<feature type="region of interest" description="Disordered" evidence="1">
    <location>
        <begin position="1334"/>
        <end position="1376"/>
    </location>
</feature>
<feature type="domain" description="Trafficking protein particle complex subunit 11" evidence="2">
    <location>
        <begin position="243"/>
        <end position="510"/>
    </location>
</feature>
<name>A0A388L5V9_CHABU</name>
<gene>
    <name evidence="3" type="ORF">CBR_g24120</name>
</gene>
<feature type="compositionally biased region" description="Gly residues" evidence="1">
    <location>
        <begin position="1442"/>
        <end position="1455"/>
    </location>
</feature>
<dbReference type="PANTHER" id="PTHR14374:SF0">
    <property type="entry name" value="TRAFFICKING PROTEIN PARTICLE COMPLEX SUBUNIT 11"/>
    <property type="match status" value="1"/>
</dbReference>
<feature type="compositionally biased region" description="Acidic residues" evidence="1">
    <location>
        <begin position="644"/>
        <end position="654"/>
    </location>
</feature>
<dbReference type="EMBL" id="BFEA01000274">
    <property type="protein sequence ID" value="GBG77674.1"/>
    <property type="molecule type" value="Genomic_DNA"/>
</dbReference>
<evidence type="ECO:0000313" key="3">
    <source>
        <dbReference type="EMBL" id="GBG77674.1"/>
    </source>
</evidence>
<accession>A0A388L5V9</accession>
<feature type="region of interest" description="Disordered" evidence="1">
    <location>
        <begin position="1482"/>
        <end position="1511"/>
    </location>
</feature>
<proteinExistence type="predicted"/>
<feature type="region of interest" description="Disordered" evidence="1">
    <location>
        <begin position="1696"/>
        <end position="1717"/>
    </location>
</feature>
<evidence type="ECO:0000256" key="1">
    <source>
        <dbReference type="SAM" id="MobiDB-lite"/>
    </source>
</evidence>
<dbReference type="OrthoDB" id="6278596at2759"/>
<feature type="region of interest" description="Disordered" evidence="1">
    <location>
        <begin position="639"/>
        <end position="661"/>
    </location>
</feature>
<reference evidence="3 4" key="1">
    <citation type="journal article" date="2018" name="Cell">
        <title>The Chara Genome: Secondary Complexity and Implications for Plant Terrestrialization.</title>
        <authorList>
            <person name="Nishiyama T."/>
            <person name="Sakayama H."/>
            <person name="Vries J.D."/>
            <person name="Buschmann H."/>
            <person name="Saint-Marcoux D."/>
            <person name="Ullrich K.K."/>
            <person name="Haas F.B."/>
            <person name="Vanderstraeten L."/>
            <person name="Becker D."/>
            <person name="Lang D."/>
            <person name="Vosolsobe S."/>
            <person name="Rombauts S."/>
            <person name="Wilhelmsson P.K.I."/>
            <person name="Janitza P."/>
            <person name="Kern R."/>
            <person name="Heyl A."/>
            <person name="Rumpler F."/>
            <person name="Villalobos L.I.A.C."/>
            <person name="Clay J.M."/>
            <person name="Skokan R."/>
            <person name="Toyoda A."/>
            <person name="Suzuki Y."/>
            <person name="Kagoshima H."/>
            <person name="Schijlen E."/>
            <person name="Tajeshwar N."/>
            <person name="Catarino B."/>
            <person name="Hetherington A.J."/>
            <person name="Saltykova A."/>
            <person name="Bonnot C."/>
            <person name="Breuninger H."/>
            <person name="Symeonidi A."/>
            <person name="Radhakrishnan G.V."/>
            <person name="Van Nieuwerburgh F."/>
            <person name="Deforce D."/>
            <person name="Chang C."/>
            <person name="Karol K.G."/>
            <person name="Hedrich R."/>
            <person name="Ulvskov P."/>
            <person name="Glockner G."/>
            <person name="Delwiche C.F."/>
            <person name="Petrasek J."/>
            <person name="Van de Peer Y."/>
            <person name="Friml J."/>
            <person name="Beilby M."/>
            <person name="Dolan L."/>
            <person name="Kohara Y."/>
            <person name="Sugano S."/>
            <person name="Fujiyama A."/>
            <person name="Delaux P.-M."/>
            <person name="Quint M."/>
            <person name="TheiBen G."/>
            <person name="Hagemann M."/>
            <person name="Harholt J."/>
            <person name="Dunand C."/>
            <person name="Zachgo S."/>
            <person name="Langdale J."/>
            <person name="Maumus F."/>
            <person name="Straeten D.V.D."/>
            <person name="Gould S.B."/>
            <person name="Rensing S.A."/>
        </authorList>
    </citation>
    <scope>NUCLEOTIDE SEQUENCE [LARGE SCALE GENOMIC DNA]</scope>
    <source>
        <strain evidence="3 4">S276</strain>
    </source>
</reference>
<feature type="region of interest" description="Disordered" evidence="1">
    <location>
        <begin position="1431"/>
        <end position="1456"/>
    </location>
</feature>
<evidence type="ECO:0000259" key="2">
    <source>
        <dbReference type="Pfam" id="PF11817"/>
    </source>
</evidence>
<feature type="compositionally biased region" description="Acidic residues" evidence="1">
    <location>
        <begin position="1866"/>
        <end position="1876"/>
    </location>
</feature>
<feature type="compositionally biased region" description="Acidic residues" evidence="1">
    <location>
        <begin position="858"/>
        <end position="881"/>
    </location>
</feature>
<dbReference type="PANTHER" id="PTHR14374">
    <property type="entry name" value="FOIE GRAS"/>
    <property type="match status" value="1"/>
</dbReference>
<feature type="compositionally biased region" description="Polar residues" evidence="1">
    <location>
        <begin position="1856"/>
        <end position="1865"/>
    </location>
</feature>
<dbReference type="Pfam" id="PF11817">
    <property type="entry name" value="Foie-gras_1"/>
    <property type="match status" value="1"/>
</dbReference>
<feature type="compositionally biased region" description="Basic and acidic residues" evidence="1">
    <location>
        <begin position="1157"/>
        <end position="1166"/>
    </location>
</feature>
<sequence length="1934" mass="211583">MPLVALVGMPDLHPQISHYLRVEQPSLSSLSVPDYGGVVALQGKDRRPFDARMPPPLGIVKAGWLSKHRHRCPAVIAIFFETERVFGDGTQWMSVCSQFDSIRASLSRGRPTKLVVCIVQHVPGVVNEERAIALKKRGDLDPRCCMLFVTHDQVDLKRSLSRFASVVSDLARQYYGEEGRRIKTRLERKTYSSPELTVRYNFKVAVYCEFRRDWMAAVKYYTNAYSALMEVMGAPLDLQPVQRMMELKMVAELLNMKACTLLLHLGNSEEALKQFRRHIVAFQHLIGEGGEFLHWAWVARQFRLFGEILQQRFSQALQPGFAVNPTDREIQPAYYFKIAARYTSKRRKAYEDALILESFAVEEEEDVLDGSPDKIGLPLYVGQPPRILSRGTTPDLQRPTEAEYVRHMLQLEKKVPHTMEVIELLTKAREQYKRLHGQRTMHEIVFEIGREYYYAEDYLSAKQAFDSVIVLYRKEGWVLLLAASLAHLRECARHLGLRQEFMEYSLEFASLPLPKGHDDDGDEEFDALAVVNARFEQSHCLSVYREVMGMLQGSRTIKGLEGGQEWAVDENHPADFAMGEASPLCVVMAAVATFHQRTVRPHAKARLTIAVLTYLPEDLNLTEVEVVFGDPLFGCTLLAGEKPEGDESDEDQGDGDARMLDKPKADRRWGYDLTLRPREWKHLTLEVDVGEAGRVECVAIIARITPHTTLSCQVDMLGSEVPSIWTFEPGGNKPPFKDTDEGSLGQRWVEVEEPEVRVAVEIDCSGVGVVGEALPVRVGVRSRGDRVKAGTLQLQLSPIVGVDDGGANEAGTGSASGRLDREKGTSGSVQLSPVSVKEAVDLDGMVPAELFVIPSQLLEDDGPSENGGQEEEEGQEEENDEEGCFVPVVGAIHVPGVAPDCVWSTVVFIRWRAAMGVSLTAMLEYELEDDMGCWMRGSDMSPTRALRVKKAVEIKCEEPFITSARFVGLYRQEALIPGVVMSSGGGIAGMGRPLSALPLDMKSSLIVTTRGESSLGIRVVSIAIDPDESGGCEVSLRGAGASGTTGDGLRVGRIGKLGSESSDEDADASAHPGVVIEVGAILQKEETLTEVFDVRPTIPGSMVRVGTLRVTWEPDGADNVWAFERCFDHSTTRKGSTDSPFAAGFSNLPLVGERVAEAKSAEKEKVPTGLPMHASDGGESPQQQGGGNELSYLEKLRRVWQRFGRVVTTRVELPSMYVEDPPVLAMMSAPPHGLLGVPFCLSLTIINRTTALQDVSFSVVVGQSFVFSGAQRGTMSVLPMSSCRLKYCVVAVASGMLQLPAIRVTVQRYGASLYHTTESLKLYVYPAPPRIKSAKEGEWEGQPKERGSLQDGRDHVTGEAGKGTASPADGVFSRGMTSKLGMPGTHYVAARHFMQGSTGDRWGTRRLPLKQHLQDVESKQLERIDQYEELHGGAPPMDVGDAAGGEGALGAGGEEVAGHGVDDVVDVDDVAAQEHVQAPYTQWPGKAVVGESSGKRKERDAEGSAGARKRMRQPALKDVYASQWLVEHRKRFLRFVYSQQLPFNIFRSDASKEYKRHFADLPGPLKVLWSSENEIAAIKTVRQSTDGVATDLKDVREPFYVRGVTILSDGSLEITGPGCNRCRLIWRELRVLLSATTQLTFRKVQERCQMMTEPAHTAAYLLWPSCRDMRYFSVVVDSYRGRRTATMHGSLTRPRMPARRMDLDGPPSGGMEGGGVRSGTKAVRAEGIWAALGVGIAGKSPCPFSDLGSLGTPSVSGESLFRGGTSAMGCILGQIGEVLPGCFTPGMRHELGLSPLRGRDGEVEEVEAGHETTPPRDGPPSGGMEGGGVRGGTKAVRAEGIRAALGVGIAGATKASLTSIPTQPQDGEESKDDGDDDSNKVSHNADPDASKGDERAMRAAATRARRSVMAMVETRAMTTGETKAMTTAGRQERR</sequence>
<dbReference type="InterPro" id="IPR011990">
    <property type="entry name" value="TPR-like_helical_dom_sf"/>
</dbReference>
<organism evidence="3 4">
    <name type="scientific">Chara braunii</name>
    <name type="common">Braun's stonewort</name>
    <dbReference type="NCBI Taxonomy" id="69332"/>
    <lineage>
        <taxon>Eukaryota</taxon>
        <taxon>Viridiplantae</taxon>
        <taxon>Streptophyta</taxon>
        <taxon>Charophyceae</taxon>
        <taxon>Charales</taxon>
        <taxon>Characeae</taxon>
        <taxon>Chara</taxon>
    </lineage>
</organism>
<feature type="region of interest" description="Disordered" evidence="1">
    <location>
        <begin position="857"/>
        <end position="881"/>
    </location>
</feature>
<feature type="region of interest" description="Disordered" evidence="1">
    <location>
        <begin position="1856"/>
        <end position="1934"/>
    </location>
</feature>
<feature type="region of interest" description="Disordered" evidence="1">
    <location>
        <begin position="1804"/>
        <end position="1834"/>
    </location>
</feature>
<protein>
    <recommendedName>
        <fullName evidence="2">Trafficking protein particle complex subunit 11 domain-containing protein</fullName>
    </recommendedName>
</protein>
<dbReference type="InterPro" id="IPR021773">
    <property type="entry name" value="TPC11"/>
</dbReference>
<dbReference type="STRING" id="69332.A0A388L5V9"/>
<dbReference type="SUPFAM" id="SSF48452">
    <property type="entry name" value="TPR-like"/>
    <property type="match status" value="1"/>
</dbReference>
<feature type="compositionally biased region" description="Basic and acidic residues" evidence="1">
    <location>
        <begin position="1493"/>
        <end position="1502"/>
    </location>
</feature>
<feature type="compositionally biased region" description="Basic and acidic residues" evidence="1">
    <location>
        <begin position="1334"/>
        <end position="1357"/>
    </location>
</feature>
<feature type="region of interest" description="Disordered" evidence="1">
    <location>
        <begin position="1157"/>
        <end position="1187"/>
    </location>
</feature>
<feature type="compositionally biased region" description="Gly residues" evidence="1">
    <location>
        <begin position="1707"/>
        <end position="1717"/>
    </location>
</feature>
<feature type="compositionally biased region" description="Basic and acidic residues" evidence="1">
    <location>
        <begin position="1804"/>
        <end position="1814"/>
    </location>
</feature>
<feature type="compositionally biased region" description="Basic and acidic residues" evidence="1">
    <location>
        <begin position="1877"/>
        <end position="1897"/>
    </location>
</feature>